<sequence>MEETISLQELFQVLKKRAALILIITIIAALVAGMFSSLCLTPKYQVSSQILVNKAESENSIYSSNEVSTNVQLINTYNEIIKSPAVLQSVIDDLELDLTIEELNKKISVSSANNSQVMNIVVEDESILNAVNIANKTAQVFKEKIVDIMNVNNVTILSKARVKGNESPVSPNTLLNTAIGLVVGLMASIGLAFLLEYLDNTFKTEKDIEKHLELPILGVIPTFEGLE</sequence>
<keyword evidence="11" id="KW-1185">Reference proteome</keyword>
<comment type="caution">
    <text evidence="10">The sequence shown here is derived from an EMBL/GenBank/DDBJ whole genome shotgun (WGS) entry which is preliminary data.</text>
</comment>
<evidence type="ECO:0000313" key="10">
    <source>
        <dbReference type="EMBL" id="MBD3107608.1"/>
    </source>
</evidence>
<evidence type="ECO:0000256" key="6">
    <source>
        <dbReference type="ARBA" id="ARBA00023136"/>
    </source>
</evidence>
<evidence type="ECO:0000256" key="4">
    <source>
        <dbReference type="ARBA" id="ARBA00022692"/>
    </source>
</evidence>
<comment type="subcellular location">
    <subcellularLocation>
        <location evidence="1">Cell membrane</location>
        <topology evidence="1">Multi-pass membrane protein</topology>
    </subcellularLocation>
</comment>
<feature type="domain" description="Polysaccharide chain length determinant N-terminal" evidence="8">
    <location>
        <begin position="3"/>
        <end position="94"/>
    </location>
</feature>
<evidence type="ECO:0000256" key="3">
    <source>
        <dbReference type="ARBA" id="ARBA00022475"/>
    </source>
</evidence>
<reference evidence="10" key="1">
    <citation type="submission" date="2020-09" db="EMBL/GenBank/DDBJ databases">
        <title>Bacillus faecalis sp. nov., a moderately halophilic bacterium isolated from cow faeces.</title>
        <authorList>
            <person name="Jiang L."/>
            <person name="Lee J."/>
        </authorList>
    </citation>
    <scope>NUCLEOTIDE SEQUENCE</scope>
    <source>
        <strain evidence="10">AGMB 02131</strain>
    </source>
</reference>
<keyword evidence="5 7" id="KW-1133">Transmembrane helix</keyword>
<comment type="similarity">
    <text evidence="2">Belongs to the CpsC/CapA family.</text>
</comment>
<keyword evidence="3" id="KW-1003">Cell membrane</keyword>
<keyword evidence="4 7" id="KW-0812">Transmembrane</keyword>
<dbReference type="InterPro" id="IPR032807">
    <property type="entry name" value="GNVR"/>
</dbReference>
<proteinExistence type="inferred from homology"/>
<dbReference type="PANTHER" id="PTHR32309:SF13">
    <property type="entry name" value="FERRIC ENTEROBACTIN TRANSPORT PROTEIN FEPE"/>
    <property type="match status" value="1"/>
</dbReference>
<dbReference type="GO" id="GO:0004713">
    <property type="term" value="F:protein tyrosine kinase activity"/>
    <property type="evidence" value="ECO:0007669"/>
    <property type="project" value="TreeGrafter"/>
</dbReference>
<accession>A0A927CU47</accession>
<organism evidence="10 11">
    <name type="scientific">Peribacillus faecalis</name>
    <dbReference type="NCBI Taxonomy" id="2772559"/>
    <lineage>
        <taxon>Bacteria</taxon>
        <taxon>Bacillati</taxon>
        <taxon>Bacillota</taxon>
        <taxon>Bacilli</taxon>
        <taxon>Bacillales</taxon>
        <taxon>Bacillaceae</taxon>
        <taxon>Peribacillus</taxon>
    </lineage>
</organism>
<dbReference type="AlphaFoldDB" id="A0A927CU47"/>
<protein>
    <submittedName>
        <fullName evidence="10">Capsular biosynthesis protein</fullName>
    </submittedName>
</protein>
<evidence type="ECO:0000313" key="11">
    <source>
        <dbReference type="Proteomes" id="UP000602076"/>
    </source>
</evidence>
<dbReference type="Proteomes" id="UP000602076">
    <property type="component" value="Unassembled WGS sequence"/>
</dbReference>
<evidence type="ECO:0000259" key="9">
    <source>
        <dbReference type="Pfam" id="PF13807"/>
    </source>
</evidence>
<evidence type="ECO:0000259" key="8">
    <source>
        <dbReference type="Pfam" id="PF02706"/>
    </source>
</evidence>
<feature type="transmembrane region" description="Helical" evidence="7">
    <location>
        <begin position="173"/>
        <end position="195"/>
    </location>
</feature>
<evidence type="ECO:0000256" key="7">
    <source>
        <dbReference type="SAM" id="Phobius"/>
    </source>
</evidence>
<evidence type="ECO:0000256" key="1">
    <source>
        <dbReference type="ARBA" id="ARBA00004651"/>
    </source>
</evidence>
<dbReference type="InterPro" id="IPR050445">
    <property type="entry name" value="Bact_polysacc_biosynth/exp"/>
</dbReference>
<name>A0A927CU47_9BACI</name>
<keyword evidence="6 7" id="KW-0472">Membrane</keyword>
<evidence type="ECO:0000256" key="2">
    <source>
        <dbReference type="ARBA" id="ARBA00006683"/>
    </source>
</evidence>
<gene>
    <name evidence="10" type="ORF">IEO70_04445</name>
</gene>
<dbReference type="GO" id="GO:0005886">
    <property type="term" value="C:plasma membrane"/>
    <property type="evidence" value="ECO:0007669"/>
    <property type="project" value="UniProtKB-SubCell"/>
</dbReference>
<dbReference type="InterPro" id="IPR003856">
    <property type="entry name" value="LPS_length_determ_N"/>
</dbReference>
<feature type="transmembrane region" description="Helical" evidence="7">
    <location>
        <begin position="20"/>
        <end position="40"/>
    </location>
</feature>
<evidence type="ECO:0000256" key="5">
    <source>
        <dbReference type="ARBA" id="ARBA00022989"/>
    </source>
</evidence>
<feature type="domain" description="Tyrosine-protein kinase G-rich" evidence="9">
    <location>
        <begin position="142"/>
        <end position="194"/>
    </location>
</feature>
<dbReference type="PANTHER" id="PTHR32309">
    <property type="entry name" value="TYROSINE-PROTEIN KINASE"/>
    <property type="match status" value="1"/>
</dbReference>
<dbReference type="Pfam" id="PF13807">
    <property type="entry name" value="GNVR"/>
    <property type="match status" value="1"/>
</dbReference>
<dbReference type="EMBL" id="JACXSI010000008">
    <property type="protein sequence ID" value="MBD3107608.1"/>
    <property type="molecule type" value="Genomic_DNA"/>
</dbReference>
<dbReference type="Pfam" id="PF02706">
    <property type="entry name" value="Wzz"/>
    <property type="match status" value="1"/>
</dbReference>